<keyword evidence="3" id="KW-1185">Reference proteome</keyword>
<comment type="caution">
    <text evidence="2">The sequence shown here is derived from an EMBL/GenBank/DDBJ whole genome shotgun (WGS) entry which is preliminary data.</text>
</comment>
<evidence type="ECO:0000313" key="3">
    <source>
        <dbReference type="Proteomes" id="UP001365128"/>
    </source>
</evidence>
<feature type="region of interest" description="Disordered" evidence="1">
    <location>
        <begin position="103"/>
        <end position="137"/>
    </location>
</feature>
<protein>
    <submittedName>
        <fullName evidence="2">Uncharacterized protein</fullName>
    </submittedName>
</protein>
<feature type="compositionally biased region" description="Basic and acidic residues" evidence="1">
    <location>
        <begin position="253"/>
        <end position="267"/>
    </location>
</feature>
<gene>
    <name evidence="2" type="ORF">IWX46DRAFT_415950</name>
</gene>
<organism evidence="2 3">
    <name type="scientific">Phyllosticta citricarpa</name>
    <dbReference type="NCBI Taxonomy" id="55181"/>
    <lineage>
        <taxon>Eukaryota</taxon>
        <taxon>Fungi</taxon>
        <taxon>Dikarya</taxon>
        <taxon>Ascomycota</taxon>
        <taxon>Pezizomycotina</taxon>
        <taxon>Dothideomycetes</taxon>
        <taxon>Dothideomycetes incertae sedis</taxon>
        <taxon>Botryosphaeriales</taxon>
        <taxon>Phyllostictaceae</taxon>
        <taxon>Phyllosticta</taxon>
    </lineage>
</organism>
<evidence type="ECO:0000313" key="2">
    <source>
        <dbReference type="EMBL" id="KAK7529698.1"/>
    </source>
</evidence>
<feature type="compositionally biased region" description="Low complexity" evidence="1">
    <location>
        <begin position="103"/>
        <end position="125"/>
    </location>
</feature>
<evidence type="ECO:0000256" key="1">
    <source>
        <dbReference type="SAM" id="MobiDB-lite"/>
    </source>
</evidence>
<reference evidence="2 3" key="1">
    <citation type="submission" date="2024-04" db="EMBL/GenBank/DDBJ databases">
        <title>Phyllosticta paracitricarpa is synonymous to the EU quarantine fungus P. citricarpa based on phylogenomic analyses.</title>
        <authorList>
            <consortium name="Lawrence Berkeley National Laboratory"/>
            <person name="Van Ingen-Buijs V.A."/>
            <person name="Van Westerhoven A.C."/>
            <person name="Haridas S."/>
            <person name="Skiadas P."/>
            <person name="Martin F."/>
            <person name="Groenewald J.Z."/>
            <person name="Crous P.W."/>
            <person name="Seidl M.F."/>
        </authorList>
    </citation>
    <scope>NUCLEOTIDE SEQUENCE [LARGE SCALE GENOMIC DNA]</scope>
    <source>
        <strain evidence="2 3">CBS 122670</strain>
    </source>
</reference>
<feature type="compositionally biased region" description="Polar residues" evidence="1">
    <location>
        <begin position="126"/>
        <end position="137"/>
    </location>
</feature>
<proteinExistence type="predicted"/>
<dbReference type="Proteomes" id="UP001365128">
    <property type="component" value="Unassembled WGS sequence"/>
</dbReference>
<feature type="region of interest" description="Disordered" evidence="1">
    <location>
        <begin position="160"/>
        <end position="180"/>
    </location>
</feature>
<feature type="compositionally biased region" description="Low complexity" evidence="1">
    <location>
        <begin position="272"/>
        <end position="293"/>
    </location>
</feature>
<feature type="region of interest" description="Disordered" evidence="1">
    <location>
        <begin position="222"/>
        <end position="341"/>
    </location>
</feature>
<sequence>MWEIRMGVWYLYPEHACMALGGLGRDMEMRWSRHGKEEADTSERADKKEAHQEADVVDLVSGGGDFVSGRRNSVSASVSLWDKRWPRPLSKYLSLHQPTNQPTSSLSFTFTPHTHTHTRTSSPTSIMQSSQCHGTTTRGLRCRNMTKVGSFCYIHVSQAKPPPATTTITSPAGSSGGNGDSMAKMRAALAAAFNIDGDNGYSQGNLSPVPMTVPRLKAGRRLNSADDDNSKNRAAAAQCSSDNVESSDGDDEKEIKGEEGEEGDRFVRWFHAASPPSSSPHSSSSSSARGASPPAEPPTARKPKAGRGLAATGPELPSTPPVPNKSTHPILGKLKKNSNRGVAGEQGDVVLAKEQPAAAQAVNTTNTIQDELDDLVVRLDAVSGQCTKAHPDNVALTALLLQSISMLRMLKDVIGSGA</sequence>
<name>A0ABR1L500_9PEZI</name>
<dbReference type="EMBL" id="JBBPDW010000069">
    <property type="protein sequence ID" value="KAK7529698.1"/>
    <property type="molecule type" value="Genomic_DNA"/>
</dbReference>
<accession>A0ABR1L500</accession>